<evidence type="ECO:0000313" key="4">
    <source>
        <dbReference type="Proteomes" id="UP000199220"/>
    </source>
</evidence>
<keyword evidence="4" id="KW-1185">Reference proteome</keyword>
<feature type="chain" id="PRO_5011782825" description="DUF11 domain-containing protein" evidence="2">
    <location>
        <begin position="37"/>
        <end position="344"/>
    </location>
</feature>
<evidence type="ECO:0000256" key="1">
    <source>
        <dbReference type="SAM" id="Phobius"/>
    </source>
</evidence>
<feature type="signal peptide" evidence="2">
    <location>
        <begin position="1"/>
        <end position="36"/>
    </location>
</feature>
<dbReference type="AlphaFoldDB" id="A0A1H5CEE1"/>
<evidence type="ECO:0000256" key="2">
    <source>
        <dbReference type="SAM" id="SignalP"/>
    </source>
</evidence>
<reference evidence="4" key="1">
    <citation type="submission" date="2016-10" db="EMBL/GenBank/DDBJ databases">
        <authorList>
            <person name="Varghese N."/>
            <person name="Submissions S."/>
        </authorList>
    </citation>
    <scope>NUCLEOTIDE SEQUENCE [LARGE SCALE GENOMIC DNA]</scope>
    <source>
        <strain evidence="4">DSM 21368</strain>
    </source>
</reference>
<keyword evidence="1" id="KW-0812">Transmembrane</keyword>
<proteinExistence type="predicted"/>
<evidence type="ECO:0000313" key="3">
    <source>
        <dbReference type="EMBL" id="SED64774.1"/>
    </source>
</evidence>
<sequence length="344" mass="34731">MNARTHQHGARRALTVLTGAVLALGIGSVTAPAAQAADPTDLESETTFVTDPVEVGGEGTVYVNVFNRGTVDSGDWTQTITLPDIIAPDPVLEGVDSPQGECTVDGRIVTCTGTGLGAGFTFSAIMTVTGLAPGTDVITAAHVVVPEDPEPANDSHTVPITVVGPETGSGDWGKPGSGLMEPGRTAYYDVAFTCLSAEGCDYGPGMTITDQAMNGGSFNAGTNTVYINGETGIGSCQVTTTDISCTVTGTGHADQGDVIGSTNIGYAVAGGTPPDTQVFAQTIAFPAGWEGNDPSNDVYPIFTPPEAGASIVSAQAGIGAGALALVLGSGLLLRRRQRAGQTPT</sequence>
<protein>
    <recommendedName>
        <fullName evidence="5">DUF11 domain-containing protein</fullName>
    </recommendedName>
</protein>
<dbReference type="OrthoDB" id="5024153at2"/>
<feature type="transmembrane region" description="Helical" evidence="1">
    <location>
        <begin position="312"/>
        <end position="333"/>
    </location>
</feature>
<dbReference type="EMBL" id="FNTX01000001">
    <property type="protein sequence ID" value="SED64774.1"/>
    <property type="molecule type" value="Genomic_DNA"/>
</dbReference>
<dbReference type="InterPro" id="IPR006311">
    <property type="entry name" value="TAT_signal"/>
</dbReference>
<organism evidence="3 4">
    <name type="scientific">Ruania alba</name>
    <dbReference type="NCBI Taxonomy" id="648782"/>
    <lineage>
        <taxon>Bacteria</taxon>
        <taxon>Bacillati</taxon>
        <taxon>Actinomycetota</taxon>
        <taxon>Actinomycetes</taxon>
        <taxon>Micrococcales</taxon>
        <taxon>Ruaniaceae</taxon>
        <taxon>Ruania</taxon>
    </lineage>
</organism>
<keyword evidence="1" id="KW-0472">Membrane</keyword>
<gene>
    <name evidence="3" type="ORF">SAMN04488554_0342</name>
</gene>
<dbReference type="RefSeq" id="WP_139177530.1">
    <property type="nucleotide sequence ID" value="NZ_FNTX01000001.1"/>
</dbReference>
<dbReference type="STRING" id="648782.SAMN04488554_0342"/>
<keyword evidence="2" id="KW-0732">Signal</keyword>
<name>A0A1H5CEE1_9MICO</name>
<keyword evidence="1" id="KW-1133">Transmembrane helix</keyword>
<dbReference type="PROSITE" id="PS51318">
    <property type="entry name" value="TAT"/>
    <property type="match status" value="1"/>
</dbReference>
<accession>A0A1H5CEE1</accession>
<evidence type="ECO:0008006" key="5">
    <source>
        <dbReference type="Google" id="ProtNLM"/>
    </source>
</evidence>
<dbReference type="Proteomes" id="UP000199220">
    <property type="component" value="Unassembled WGS sequence"/>
</dbReference>